<protein>
    <submittedName>
        <fullName evidence="2">Uncharacterized protein</fullName>
    </submittedName>
</protein>
<dbReference type="Proteomes" id="UP000608071">
    <property type="component" value="Unassembled WGS sequence"/>
</dbReference>
<name>A0ABR8T5S6_9BACL</name>
<dbReference type="EMBL" id="JACSQL010000020">
    <property type="protein sequence ID" value="MBD7971110.1"/>
    <property type="molecule type" value="Genomic_DNA"/>
</dbReference>
<dbReference type="RefSeq" id="WP_191804770.1">
    <property type="nucleotide sequence ID" value="NZ_JACSQL010000020.1"/>
</dbReference>
<feature type="coiled-coil region" evidence="1">
    <location>
        <begin position="7"/>
        <end position="41"/>
    </location>
</feature>
<organism evidence="2 3">
    <name type="scientific">Paenibacillus gallinarum</name>
    <dbReference type="NCBI Taxonomy" id="2762232"/>
    <lineage>
        <taxon>Bacteria</taxon>
        <taxon>Bacillati</taxon>
        <taxon>Bacillota</taxon>
        <taxon>Bacilli</taxon>
        <taxon>Bacillales</taxon>
        <taxon>Paenibacillaceae</taxon>
        <taxon>Paenibacillus</taxon>
    </lineage>
</organism>
<evidence type="ECO:0000313" key="3">
    <source>
        <dbReference type="Proteomes" id="UP000608071"/>
    </source>
</evidence>
<keyword evidence="3" id="KW-1185">Reference proteome</keyword>
<evidence type="ECO:0000313" key="2">
    <source>
        <dbReference type="EMBL" id="MBD7971110.1"/>
    </source>
</evidence>
<proteinExistence type="predicted"/>
<evidence type="ECO:0000256" key="1">
    <source>
        <dbReference type="SAM" id="Coils"/>
    </source>
</evidence>
<reference evidence="2 3" key="1">
    <citation type="submission" date="2020-08" db="EMBL/GenBank/DDBJ databases">
        <title>A Genomic Blueprint of the Chicken Gut Microbiome.</title>
        <authorList>
            <person name="Gilroy R."/>
            <person name="Ravi A."/>
            <person name="Getino M."/>
            <person name="Pursley I."/>
            <person name="Horton D.L."/>
            <person name="Alikhan N.-F."/>
            <person name="Baker D."/>
            <person name="Gharbi K."/>
            <person name="Hall N."/>
            <person name="Watson M."/>
            <person name="Adriaenssens E.M."/>
            <person name="Foster-Nyarko E."/>
            <person name="Jarju S."/>
            <person name="Secka A."/>
            <person name="Antonio M."/>
            <person name="Oren A."/>
            <person name="Chaudhuri R."/>
            <person name="La Ragione R.M."/>
            <person name="Hildebrand F."/>
            <person name="Pallen M.J."/>
        </authorList>
    </citation>
    <scope>NUCLEOTIDE SEQUENCE [LARGE SCALE GENOMIC DNA]</scope>
    <source>
        <strain evidence="2 3">Sa2BVA9</strain>
    </source>
</reference>
<sequence length="96" mass="11353">MDEDKRLLKLLEREETLIKKKEKIEEDLKKISKQIKELEHLQKVKTIEDTILVLDGHGINIKDIIKEIERGNFDHLKKQLENKETSTQETKAEMTS</sequence>
<gene>
    <name evidence="2" type="ORF">H9647_23860</name>
</gene>
<keyword evidence="1" id="KW-0175">Coiled coil</keyword>
<accession>A0ABR8T5S6</accession>
<comment type="caution">
    <text evidence="2">The sequence shown here is derived from an EMBL/GenBank/DDBJ whole genome shotgun (WGS) entry which is preliminary data.</text>
</comment>